<organism evidence="2 3">
    <name type="scientific">Kaistella carnis</name>
    <dbReference type="NCBI Taxonomy" id="1241979"/>
    <lineage>
        <taxon>Bacteria</taxon>
        <taxon>Pseudomonadati</taxon>
        <taxon>Bacteroidota</taxon>
        <taxon>Flavobacteriia</taxon>
        <taxon>Flavobacteriales</taxon>
        <taxon>Weeksellaceae</taxon>
        <taxon>Chryseobacterium group</taxon>
        <taxon>Kaistella</taxon>
    </lineage>
</organism>
<sequence length="180" mass="20492">MKIKLAFLTVLLSSSAVFGQQFEKLLHSKKNAPTYIVNKNTIVGSDFTDYISAEGIKSMDVIKPKQTLTDEHVKDFPNLSQYGLIIIEVSDFKIATKTQSEIRSFFGADANTKIYVDGYLLKKSDYKIAVKSIKEIEIIKPNEQDLNDEKIINIWTLDKQNRLGNLNLERRKFQGEKGVN</sequence>
<dbReference type="AlphaFoldDB" id="A0A3G8XK02"/>
<evidence type="ECO:0000313" key="2">
    <source>
        <dbReference type="EMBL" id="AZI32803.1"/>
    </source>
</evidence>
<dbReference type="RefSeq" id="WP_125023641.1">
    <property type="nucleotide sequence ID" value="NZ_CP034159.1"/>
</dbReference>
<keyword evidence="3" id="KW-1185">Reference proteome</keyword>
<dbReference type="Proteomes" id="UP000270185">
    <property type="component" value="Chromosome"/>
</dbReference>
<reference evidence="3" key="1">
    <citation type="submission" date="2018-11" db="EMBL/GenBank/DDBJ databases">
        <title>Proposal to divide the Flavobacteriaceae and reorganize its genera based on Amino Acid Identity values calculated from whole genome sequences.</title>
        <authorList>
            <person name="Nicholson A.C."/>
            <person name="Gulvik C.A."/>
            <person name="Whitney A.M."/>
            <person name="Humrighouse B.W."/>
            <person name="Bell M."/>
            <person name="Holmes B."/>
            <person name="Steigerwalt A.G."/>
            <person name="Villarma A."/>
            <person name="Sheth M."/>
            <person name="Batra D."/>
            <person name="Pryor J."/>
            <person name="Bernardet J.-F."/>
            <person name="Hugo C."/>
            <person name="Kampfer P."/>
            <person name="Newman J.D."/>
            <person name="McQuiston J.R."/>
        </authorList>
    </citation>
    <scope>NUCLEOTIDE SEQUENCE [LARGE SCALE GENOMIC DNA]</scope>
    <source>
        <strain evidence="3">G0081</strain>
    </source>
</reference>
<proteinExistence type="predicted"/>
<protein>
    <submittedName>
        <fullName evidence="2">Uncharacterized protein</fullName>
    </submittedName>
</protein>
<name>A0A3G8XK02_9FLAO</name>
<evidence type="ECO:0000313" key="3">
    <source>
        <dbReference type="Proteomes" id="UP000270185"/>
    </source>
</evidence>
<dbReference type="KEGG" id="ccas:EIB73_06165"/>
<dbReference type="OrthoDB" id="1262626at2"/>
<evidence type="ECO:0000256" key="1">
    <source>
        <dbReference type="SAM" id="SignalP"/>
    </source>
</evidence>
<accession>A0A3G8XK02</accession>
<dbReference type="EMBL" id="CP034159">
    <property type="protein sequence ID" value="AZI32803.1"/>
    <property type="molecule type" value="Genomic_DNA"/>
</dbReference>
<feature type="signal peptide" evidence="1">
    <location>
        <begin position="1"/>
        <end position="19"/>
    </location>
</feature>
<gene>
    <name evidence="2" type="ORF">EIB73_06165</name>
</gene>
<feature type="chain" id="PRO_5018241394" evidence="1">
    <location>
        <begin position="20"/>
        <end position="180"/>
    </location>
</feature>
<keyword evidence="1" id="KW-0732">Signal</keyword>